<feature type="compositionally biased region" description="Low complexity" evidence="1">
    <location>
        <begin position="462"/>
        <end position="479"/>
    </location>
</feature>
<evidence type="ECO:0000256" key="1">
    <source>
        <dbReference type="SAM" id="MobiDB-lite"/>
    </source>
</evidence>
<organism evidence="3 4">
    <name type="scientific">Plenodomus tracheiphilus IPT5</name>
    <dbReference type="NCBI Taxonomy" id="1408161"/>
    <lineage>
        <taxon>Eukaryota</taxon>
        <taxon>Fungi</taxon>
        <taxon>Dikarya</taxon>
        <taxon>Ascomycota</taxon>
        <taxon>Pezizomycotina</taxon>
        <taxon>Dothideomycetes</taxon>
        <taxon>Pleosporomycetidae</taxon>
        <taxon>Pleosporales</taxon>
        <taxon>Pleosporineae</taxon>
        <taxon>Leptosphaeriaceae</taxon>
        <taxon>Plenodomus</taxon>
    </lineage>
</organism>
<feature type="region of interest" description="Disordered" evidence="1">
    <location>
        <begin position="100"/>
        <end position="122"/>
    </location>
</feature>
<keyword evidence="2" id="KW-0472">Membrane</keyword>
<feature type="compositionally biased region" description="Basic and acidic residues" evidence="1">
    <location>
        <begin position="255"/>
        <end position="288"/>
    </location>
</feature>
<evidence type="ECO:0000256" key="2">
    <source>
        <dbReference type="SAM" id="Phobius"/>
    </source>
</evidence>
<dbReference type="EMBL" id="MU006307">
    <property type="protein sequence ID" value="KAF2850350.1"/>
    <property type="molecule type" value="Genomic_DNA"/>
</dbReference>
<feature type="compositionally biased region" description="Basic and acidic residues" evidence="1">
    <location>
        <begin position="435"/>
        <end position="448"/>
    </location>
</feature>
<keyword evidence="2" id="KW-0812">Transmembrane</keyword>
<feature type="compositionally biased region" description="Basic and acidic residues" evidence="1">
    <location>
        <begin position="229"/>
        <end position="248"/>
    </location>
</feature>
<name>A0A6A7B4K2_9PLEO</name>
<feature type="compositionally biased region" description="Basic and acidic residues" evidence="1">
    <location>
        <begin position="173"/>
        <end position="186"/>
    </location>
</feature>
<dbReference type="AlphaFoldDB" id="A0A6A7B4K2"/>
<reference evidence="3" key="1">
    <citation type="submission" date="2020-01" db="EMBL/GenBank/DDBJ databases">
        <authorList>
            <consortium name="DOE Joint Genome Institute"/>
            <person name="Haridas S."/>
            <person name="Albert R."/>
            <person name="Binder M."/>
            <person name="Bloem J."/>
            <person name="Labutti K."/>
            <person name="Salamov A."/>
            <person name="Andreopoulos B."/>
            <person name="Baker S.E."/>
            <person name="Barry K."/>
            <person name="Bills G."/>
            <person name="Bluhm B.H."/>
            <person name="Cannon C."/>
            <person name="Castanera R."/>
            <person name="Culley D.E."/>
            <person name="Daum C."/>
            <person name="Ezra D."/>
            <person name="Gonzalez J.B."/>
            <person name="Henrissat B."/>
            <person name="Kuo A."/>
            <person name="Liang C."/>
            <person name="Lipzen A."/>
            <person name="Lutzoni F."/>
            <person name="Magnuson J."/>
            <person name="Mondo S."/>
            <person name="Nolan M."/>
            <person name="Ohm R."/>
            <person name="Pangilinan J."/>
            <person name="Park H.-J."/>
            <person name="Ramirez L."/>
            <person name="Alfaro M."/>
            <person name="Sun H."/>
            <person name="Tritt A."/>
            <person name="Yoshinaga Y."/>
            <person name="Zwiers L.-H."/>
            <person name="Turgeon B.G."/>
            <person name="Goodwin S.B."/>
            <person name="Spatafora J.W."/>
            <person name="Crous P.W."/>
            <person name="Grigoriev I.V."/>
        </authorList>
    </citation>
    <scope>NUCLEOTIDE SEQUENCE</scope>
    <source>
        <strain evidence="3">IPT5</strain>
    </source>
</reference>
<gene>
    <name evidence="3" type="ORF">T440DRAFT_425163</name>
</gene>
<feature type="compositionally biased region" description="Polar residues" evidence="1">
    <location>
        <begin position="211"/>
        <end position="224"/>
    </location>
</feature>
<evidence type="ECO:0000313" key="3">
    <source>
        <dbReference type="EMBL" id="KAF2850350.1"/>
    </source>
</evidence>
<accession>A0A6A7B4K2</accession>
<feature type="region of interest" description="Disordered" evidence="1">
    <location>
        <begin position="146"/>
        <end position="186"/>
    </location>
</feature>
<proteinExistence type="predicted"/>
<feature type="compositionally biased region" description="Polar residues" evidence="1">
    <location>
        <begin position="373"/>
        <end position="388"/>
    </location>
</feature>
<sequence>MAPHPEITTGEQALSPMAVRDVQLAKSFVKRADGAYVQLAAAGARPPNDLSGPGFQVLFALIGLGLCFGAIWFFFWAKNGGFKWRKDDWEDYKSTVLRRKGPDGKTLSNATKSTRLGGGSVVHGGSYGAPSTLGFTDETGTHADANEYRDAEEGNGGLRGGDGRREKKHRRDHTNDYKDPELRNYRHEKAARVGGLNGLADGIYTDYSGSQPASELGSNVSSNAPLVKKNKELKDPKKEAKAKEQRAKERFRKAKLAEKEAAKKAATDAKARKEAEKAEAKRTKAEQKKMKKARSEVAPSEGSPEMAEVTQPLTEYTRAYTEYTAPSEAGYTEYTGYTEEPKAIAPAPKPASDIRRSTTKPTGPRRAPPSAAYSFTTGDDTNTVYSDNARTEAHTAPSDMNESSYYSDYRPNADPSVYNSTATKDKTRSRSARPSQDRERRQSARASRDSVSQPRQSRELVAPSSRPRPASSRPSSQSPRKQHRPAAPPSDIFTATNGEAQGHMSYPCYIPGLSQAGSVGVGESVSQVGAPSARRGGRDVMDGYRRGGVRTVGRRDSLSDSD</sequence>
<protein>
    <submittedName>
        <fullName evidence="3">Uncharacterized protein</fullName>
    </submittedName>
</protein>
<evidence type="ECO:0000313" key="4">
    <source>
        <dbReference type="Proteomes" id="UP000799423"/>
    </source>
</evidence>
<feature type="region of interest" description="Disordered" evidence="1">
    <location>
        <begin position="211"/>
        <end position="311"/>
    </location>
</feature>
<keyword evidence="2" id="KW-1133">Transmembrane helix</keyword>
<feature type="transmembrane region" description="Helical" evidence="2">
    <location>
        <begin position="55"/>
        <end position="76"/>
    </location>
</feature>
<dbReference type="OrthoDB" id="5393404at2759"/>
<keyword evidence="4" id="KW-1185">Reference proteome</keyword>
<feature type="region of interest" description="Disordered" evidence="1">
    <location>
        <begin position="325"/>
        <end position="499"/>
    </location>
</feature>
<dbReference type="Proteomes" id="UP000799423">
    <property type="component" value="Unassembled WGS sequence"/>
</dbReference>